<dbReference type="Pfam" id="PF00201">
    <property type="entry name" value="UDPGT"/>
    <property type="match status" value="1"/>
</dbReference>
<dbReference type="AlphaFoldDB" id="A0A6P5THM9"/>
<keyword evidence="3 4" id="KW-0808">Transferase</keyword>
<dbReference type="GeneID" id="110767364"/>
<dbReference type="GO" id="GO:0035251">
    <property type="term" value="F:UDP-glucosyltransferase activity"/>
    <property type="evidence" value="ECO:0007669"/>
    <property type="project" value="InterPro"/>
</dbReference>
<sequence>MKRAELVFVPTPAVGHLVSAIEFSKRLLDGCDRFSITILVMKPPFEPSATLNSNTSAQPLAASHGHIKIIDLPTVNRPLELLQQSREKYITVYIEGYKNHVREAIASHVLPSCSVSGLVVDMFCTTMIDVANELKVPSFLFFTSGAGFLGFLLHLSSLYDRVGTVFKESDSESVVPSYVNPVPASVIPSFAFSSEGYISFANHARRFKETKGIIVNTFVELESHAVGSLSDGETPPVYTVGPLIGEHPAQQSDHHSKFDKIMTWLDDQPLKSVVLLCFGSFGSFDEAQLREIAIGLEQSRQRFLWSVRKDPPKGEFVVPAEHTSHEEFLPQGFLERTSGVGILCGWAPQVEILAHRAVGCFVSHCGWNSIMESLWHGVPVVTWPLYAEQQINAFQMVRDLGLAVELRLDYRKNGGDNFVVADEIERAVRCVMDGDDELRKRVQEMSGVCRRAVGDGGSSSASFESLIEVMLASFN</sequence>
<name>A0A6P5THM9_PRUAV</name>
<comment type="similarity">
    <text evidence="1 4">Belongs to the UDP-glycosyltransferase family.</text>
</comment>
<proteinExistence type="inferred from homology"/>
<dbReference type="FunFam" id="3.40.50.2000:FF:000080">
    <property type="entry name" value="Glycosyltransferase"/>
    <property type="match status" value="1"/>
</dbReference>
<dbReference type="Proteomes" id="UP000515124">
    <property type="component" value="Unplaced"/>
</dbReference>
<organism evidence="6 7">
    <name type="scientific">Prunus avium</name>
    <name type="common">Cherry</name>
    <name type="synonym">Cerasus avium</name>
    <dbReference type="NCBI Taxonomy" id="42229"/>
    <lineage>
        <taxon>Eukaryota</taxon>
        <taxon>Viridiplantae</taxon>
        <taxon>Streptophyta</taxon>
        <taxon>Embryophyta</taxon>
        <taxon>Tracheophyta</taxon>
        <taxon>Spermatophyta</taxon>
        <taxon>Magnoliopsida</taxon>
        <taxon>eudicotyledons</taxon>
        <taxon>Gunneridae</taxon>
        <taxon>Pentapetalae</taxon>
        <taxon>rosids</taxon>
        <taxon>fabids</taxon>
        <taxon>Rosales</taxon>
        <taxon>Rosaceae</taxon>
        <taxon>Amygdaloideae</taxon>
        <taxon>Amygdaleae</taxon>
        <taxon>Prunus</taxon>
    </lineage>
</organism>
<dbReference type="KEGG" id="pavi:110767364"/>
<evidence type="ECO:0000256" key="3">
    <source>
        <dbReference type="ARBA" id="ARBA00022679"/>
    </source>
</evidence>
<dbReference type="PANTHER" id="PTHR48048:SF83">
    <property type="entry name" value="GLYCOSYLTRANSFERASE"/>
    <property type="match status" value="1"/>
</dbReference>
<dbReference type="RefSeq" id="XP_021826581.1">
    <property type="nucleotide sequence ID" value="XM_021970889.1"/>
</dbReference>
<protein>
    <recommendedName>
        <fullName evidence="5">Glycosyltransferase</fullName>
        <ecNumber evidence="5">2.4.1.-</ecNumber>
    </recommendedName>
</protein>
<dbReference type="InterPro" id="IPR035595">
    <property type="entry name" value="UDP_glycos_trans_CS"/>
</dbReference>
<evidence type="ECO:0000313" key="6">
    <source>
        <dbReference type="Proteomes" id="UP000515124"/>
    </source>
</evidence>
<evidence type="ECO:0000256" key="4">
    <source>
        <dbReference type="RuleBase" id="RU003718"/>
    </source>
</evidence>
<evidence type="ECO:0000256" key="1">
    <source>
        <dbReference type="ARBA" id="ARBA00009995"/>
    </source>
</evidence>
<dbReference type="FunFam" id="3.40.50.2000:FF:000056">
    <property type="entry name" value="Glycosyltransferase"/>
    <property type="match status" value="1"/>
</dbReference>
<dbReference type="Gene3D" id="3.40.50.2000">
    <property type="entry name" value="Glycogen Phosphorylase B"/>
    <property type="match status" value="2"/>
</dbReference>
<evidence type="ECO:0000256" key="2">
    <source>
        <dbReference type="ARBA" id="ARBA00022676"/>
    </source>
</evidence>
<dbReference type="SUPFAM" id="SSF53756">
    <property type="entry name" value="UDP-Glycosyltransferase/glycogen phosphorylase"/>
    <property type="match status" value="1"/>
</dbReference>
<keyword evidence="2 4" id="KW-0328">Glycosyltransferase</keyword>
<dbReference type="InterPro" id="IPR050481">
    <property type="entry name" value="UDP-glycosyltransf_plant"/>
</dbReference>
<dbReference type="EC" id="2.4.1.-" evidence="5"/>
<evidence type="ECO:0000313" key="7">
    <source>
        <dbReference type="RefSeq" id="XP_021826581.1"/>
    </source>
</evidence>
<reference evidence="7" key="1">
    <citation type="submission" date="2025-08" db="UniProtKB">
        <authorList>
            <consortium name="RefSeq"/>
        </authorList>
    </citation>
    <scope>IDENTIFICATION</scope>
</reference>
<dbReference type="CDD" id="cd03784">
    <property type="entry name" value="GT1_Gtf-like"/>
    <property type="match status" value="1"/>
</dbReference>
<keyword evidence="6" id="KW-1185">Reference proteome</keyword>
<dbReference type="PANTHER" id="PTHR48048">
    <property type="entry name" value="GLYCOSYLTRANSFERASE"/>
    <property type="match status" value="1"/>
</dbReference>
<gene>
    <name evidence="7" type="primary">LOC110767364</name>
</gene>
<dbReference type="InterPro" id="IPR002213">
    <property type="entry name" value="UDP_glucos_trans"/>
</dbReference>
<dbReference type="PROSITE" id="PS00375">
    <property type="entry name" value="UDPGT"/>
    <property type="match status" value="1"/>
</dbReference>
<evidence type="ECO:0000256" key="5">
    <source>
        <dbReference type="RuleBase" id="RU362057"/>
    </source>
</evidence>
<accession>A0A6P5THM9</accession>